<evidence type="ECO:0000256" key="1">
    <source>
        <dbReference type="ARBA" id="ARBA00022771"/>
    </source>
</evidence>
<accession>A0A2G5U597</accession>
<proteinExistence type="predicted"/>
<organism evidence="6 7">
    <name type="scientific">Caenorhabditis nigoni</name>
    <dbReference type="NCBI Taxonomy" id="1611254"/>
    <lineage>
        <taxon>Eukaryota</taxon>
        <taxon>Metazoa</taxon>
        <taxon>Ecdysozoa</taxon>
        <taxon>Nematoda</taxon>
        <taxon>Chromadorea</taxon>
        <taxon>Rhabditida</taxon>
        <taxon>Rhabditina</taxon>
        <taxon>Rhabditomorpha</taxon>
        <taxon>Rhabditoidea</taxon>
        <taxon>Rhabditidae</taxon>
        <taxon>Peloderinae</taxon>
        <taxon>Caenorhabditis</taxon>
    </lineage>
</organism>
<keyword evidence="4" id="KW-0175">Coiled coil</keyword>
<feature type="coiled-coil region" evidence="4">
    <location>
        <begin position="355"/>
        <end position="382"/>
    </location>
</feature>
<dbReference type="EMBL" id="PDUG01000004">
    <property type="protein sequence ID" value="PIC34712.1"/>
    <property type="molecule type" value="Genomic_DNA"/>
</dbReference>
<gene>
    <name evidence="6" type="primary">Cni-ZK993.2</name>
    <name evidence="6" type="synonym">Cnig_chr_IV.g14286</name>
    <name evidence="6" type="ORF">B9Z55_014286</name>
</gene>
<dbReference type="OrthoDB" id="5877120at2759"/>
<comment type="caution">
    <text evidence="6">The sequence shown here is derived from an EMBL/GenBank/DDBJ whole genome shotgun (WGS) entry which is preliminary data.</text>
</comment>
<evidence type="ECO:0000256" key="2">
    <source>
        <dbReference type="ARBA" id="ARBA00022833"/>
    </source>
</evidence>
<keyword evidence="1 3" id="KW-0479">Metal-binding</keyword>
<dbReference type="SUPFAM" id="SSF57850">
    <property type="entry name" value="RING/U-box"/>
    <property type="match status" value="1"/>
</dbReference>
<feature type="domain" description="RING-type" evidence="5">
    <location>
        <begin position="9"/>
        <end position="48"/>
    </location>
</feature>
<evidence type="ECO:0000313" key="6">
    <source>
        <dbReference type="EMBL" id="PIC34712.1"/>
    </source>
</evidence>
<dbReference type="Proteomes" id="UP000230233">
    <property type="component" value="Chromosome IV"/>
</dbReference>
<evidence type="ECO:0000313" key="7">
    <source>
        <dbReference type="Proteomes" id="UP000230233"/>
    </source>
</evidence>
<keyword evidence="2" id="KW-0862">Zinc</keyword>
<dbReference type="InterPro" id="IPR001841">
    <property type="entry name" value="Znf_RING"/>
</dbReference>
<evidence type="ECO:0000259" key="5">
    <source>
        <dbReference type="PROSITE" id="PS50089"/>
    </source>
</evidence>
<sequence>MSLITSVFCSFCENPYDGNFRKPRQGSCLHMICQQCQTQRNSAICEVCGREDAFREVWYNYDLIRILEEMVTTEEKFENLQKNPQRIGIGSCSNCHSDECLRFCLTCAETRGFLQKLSNGTMKIIGSNKSLQLMAMCFVCANCIGNEHHDRDHETKRMSDVKILEKNLKLWTLLVQGLLLERQLKEKKYTGNQEYLRDLIDEYKKDAIDYSIFLSVDNLEIIEDNIKKIEIVDIHQLPELSQAKENSFQMAKGVHLENRKLKERILMYRREEISAYHELVLKKLSESGSDEELEGIGKELAAMIEKYKKIKVFELEAAEVERIDKEAEEKLEELLAFRRGIEPTDADIDPQFLKYRAIKKESERLEFQMEEAENNLIESYDKLHDFVLERLETINYHKADCAKWIDSETAETTSSSLSKIVLYELNLMMLRHFHSIPYRNCSDKIYVNLLGTKENDSFMRDLLHATAFI</sequence>
<dbReference type="GO" id="GO:0008270">
    <property type="term" value="F:zinc ion binding"/>
    <property type="evidence" value="ECO:0007669"/>
    <property type="project" value="UniProtKB-KW"/>
</dbReference>
<evidence type="ECO:0000256" key="4">
    <source>
        <dbReference type="SAM" id="Coils"/>
    </source>
</evidence>
<evidence type="ECO:0000256" key="3">
    <source>
        <dbReference type="PROSITE-ProRule" id="PRU00175"/>
    </source>
</evidence>
<dbReference type="AlphaFoldDB" id="A0A2G5U597"/>
<protein>
    <recommendedName>
        <fullName evidence="5">RING-type domain-containing protein</fullName>
    </recommendedName>
</protein>
<dbReference type="PROSITE" id="PS50089">
    <property type="entry name" value="ZF_RING_2"/>
    <property type="match status" value="1"/>
</dbReference>
<reference evidence="7" key="1">
    <citation type="submission" date="2017-10" db="EMBL/GenBank/DDBJ databases">
        <title>Rapid genome shrinkage in a self-fertile nematode reveals novel sperm competition proteins.</title>
        <authorList>
            <person name="Yin D."/>
            <person name="Schwarz E.M."/>
            <person name="Thomas C.G."/>
            <person name="Felde R.L."/>
            <person name="Korf I.F."/>
            <person name="Cutter A.D."/>
            <person name="Schartner C.M."/>
            <person name="Ralston E.J."/>
            <person name="Meyer B.J."/>
            <person name="Haag E.S."/>
        </authorList>
    </citation>
    <scope>NUCLEOTIDE SEQUENCE [LARGE SCALE GENOMIC DNA]</scope>
    <source>
        <strain evidence="7">JU1422</strain>
    </source>
</reference>
<keyword evidence="7" id="KW-1185">Reference proteome</keyword>
<name>A0A2G5U597_9PELO</name>
<keyword evidence="1 3" id="KW-0863">Zinc-finger</keyword>